<evidence type="ECO:0000256" key="3">
    <source>
        <dbReference type="ARBA" id="ARBA00022729"/>
    </source>
</evidence>
<evidence type="ECO:0000256" key="5">
    <source>
        <dbReference type="ARBA" id="ARBA00022801"/>
    </source>
</evidence>
<dbReference type="InterPro" id="IPR001969">
    <property type="entry name" value="Aspartic_peptidase_AS"/>
</dbReference>
<comment type="similarity">
    <text evidence="1 7">Belongs to the peptidase A1 family.</text>
</comment>
<feature type="active site" evidence="6">
    <location>
        <position position="265"/>
    </location>
</feature>
<dbReference type="EMBL" id="KZ859105">
    <property type="protein sequence ID" value="RDW23173.1"/>
    <property type="molecule type" value="Genomic_DNA"/>
</dbReference>
<dbReference type="AlphaFoldDB" id="A0A371BYK7"/>
<feature type="active site" evidence="6">
    <location>
        <position position="78"/>
    </location>
</feature>
<reference evidence="8 9" key="1">
    <citation type="submission" date="2018-07" db="EMBL/GenBank/DDBJ databases">
        <title>Draft Genome Assemblies for Five Robust Yarrowia lipolytica Strains Exhibiting High Lipid Production and Pentose Sugar Utilization and Sugar Alcohol Secretion from Undetoxified Lignocellulosic Biomass Hydrolysates.</title>
        <authorList>
            <consortium name="DOE Joint Genome Institute"/>
            <person name="Walker C."/>
            <person name="Ryu S."/>
            <person name="Na H."/>
            <person name="Zane M."/>
            <person name="LaButti K."/>
            <person name="Lipzen A."/>
            <person name="Haridas S."/>
            <person name="Barry K."/>
            <person name="Grigoriev I.V."/>
            <person name="Quarterman J."/>
            <person name="Slininger P."/>
            <person name="Dien B."/>
            <person name="Trinh C.T."/>
        </authorList>
    </citation>
    <scope>NUCLEOTIDE SEQUENCE [LARGE SCALE GENOMIC DNA]</scope>
    <source>
        <strain evidence="8 9">YB392</strain>
    </source>
</reference>
<dbReference type="Pfam" id="PF00026">
    <property type="entry name" value="Asp"/>
    <property type="match status" value="1"/>
</dbReference>
<dbReference type="SUPFAM" id="SSF50630">
    <property type="entry name" value="Acid proteases"/>
    <property type="match status" value="1"/>
</dbReference>
<dbReference type="Proteomes" id="UP000256601">
    <property type="component" value="Unassembled WGS sequence"/>
</dbReference>
<dbReference type="InterPro" id="IPR021109">
    <property type="entry name" value="Peptidase_aspartic_dom_sf"/>
</dbReference>
<evidence type="ECO:0000256" key="7">
    <source>
        <dbReference type="RuleBase" id="RU000454"/>
    </source>
</evidence>
<dbReference type="OrthoDB" id="771136at2759"/>
<dbReference type="GO" id="GO:0006508">
    <property type="term" value="P:proteolysis"/>
    <property type="evidence" value="ECO:0007669"/>
    <property type="project" value="UniProtKB-KW"/>
</dbReference>
<dbReference type="InterPro" id="IPR001461">
    <property type="entry name" value="Aspartic_peptidase_A1"/>
</dbReference>
<dbReference type="VEuPathDB" id="FungiDB:YALI0_F10549g"/>
<dbReference type="InterPro" id="IPR033121">
    <property type="entry name" value="PEPTIDASE_A1"/>
</dbReference>
<protein>
    <submittedName>
        <fullName evidence="8">Aspartic peptidase domain-containing protein</fullName>
    </submittedName>
</protein>
<accession>A0A371BYK7</accession>
<evidence type="ECO:0000256" key="4">
    <source>
        <dbReference type="ARBA" id="ARBA00022750"/>
    </source>
</evidence>
<dbReference type="PRINTS" id="PR00792">
    <property type="entry name" value="PEPSIN"/>
</dbReference>
<dbReference type="FunFam" id="2.40.70.10:FF:000011">
    <property type="entry name" value="Aspartic protease"/>
    <property type="match status" value="1"/>
</dbReference>
<keyword evidence="3" id="KW-0732">Signal</keyword>
<sequence length="450" mass="48430">MKFSILALTTLLAAVSAGKVIQLDFVRTTSSSPIRQKKITLPKGLKVDLAIPVENDLVLYSAKVQVGSPEQEFVVQVDTGSSDLWLYDSSDLCIGGGCKQYGLFNTNASSTFKDILPGKFGISYGDGSYAKGDWAEDTVTIQGVKIPKQQFGLAKNTTATPAILGIGLTGLEAAEKEYNNVPKSLYLNGDIGSYTYSLYLDNLEATQGSILFGGIDKSHFSGPLKTVPLISSYAFWVTLSRLDIKSETRNKTVNALDVPGQVLLDSGTTLTYLPTISYETILQDWGIDIDPDYGAIVPEYKLQKLQDEYLEYNLQGAKIKVSAAQLFAPAYTGDDLNTVAIYPNGQKAYGFLVAPNGNSTEGLILGDSFLRSAYVVYDLPNLQISLAQADYSGGAPQIEPIDPGLNAVPGATPVRDWGAVYSNVPISTSVNYTPTTYTLSPRPYNGSSTD</sequence>
<dbReference type="PANTHER" id="PTHR47966:SF65">
    <property type="entry name" value="ASPARTIC-TYPE ENDOPEPTIDASE"/>
    <property type="match status" value="1"/>
</dbReference>
<dbReference type="CDD" id="cd05474">
    <property type="entry name" value="SAP_like"/>
    <property type="match status" value="1"/>
</dbReference>
<dbReference type="GO" id="GO:0004190">
    <property type="term" value="F:aspartic-type endopeptidase activity"/>
    <property type="evidence" value="ECO:0007669"/>
    <property type="project" value="UniProtKB-KW"/>
</dbReference>
<dbReference type="InterPro" id="IPR033876">
    <property type="entry name" value="SAP-like"/>
</dbReference>
<evidence type="ECO:0000256" key="1">
    <source>
        <dbReference type="ARBA" id="ARBA00007447"/>
    </source>
</evidence>
<evidence type="ECO:0000313" key="9">
    <source>
        <dbReference type="Proteomes" id="UP000256601"/>
    </source>
</evidence>
<keyword evidence="2 7" id="KW-0645">Protease</keyword>
<evidence type="ECO:0000313" key="8">
    <source>
        <dbReference type="EMBL" id="RDW23173.1"/>
    </source>
</evidence>
<proteinExistence type="inferred from homology"/>
<keyword evidence="5 7" id="KW-0378">Hydrolase</keyword>
<dbReference type="Gene3D" id="2.40.70.10">
    <property type="entry name" value="Acid Proteases"/>
    <property type="match status" value="2"/>
</dbReference>
<evidence type="ECO:0000256" key="6">
    <source>
        <dbReference type="PIRSR" id="PIRSR601461-1"/>
    </source>
</evidence>
<evidence type="ECO:0000256" key="2">
    <source>
        <dbReference type="ARBA" id="ARBA00022670"/>
    </source>
</evidence>
<dbReference type="PANTHER" id="PTHR47966">
    <property type="entry name" value="BETA-SITE APP-CLEAVING ENZYME, ISOFORM A-RELATED"/>
    <property type="match status" value="1"/>
</dbReference>
<name>A0A371BYK7_YARLL</name>
<dbReference type="VEuPathDB" id="FungiDB:YALI1_F14239g"/>
<gene>
    <name evidence="8" type="ORF">B0I71DRAFT_136378</name>
</gene>
<keyword evidence="4 7" id="KW-0064">Aspartyl protease</keyword>
<dbReference type="PROSITE" id="PS00141">
    <property type="entry name" value="ASP_PROTEASE"/>
    <property type="match status" value="1"/>
</dbReference>
<dbReference type="PROSITE" id="PS51767">
    <property type="entry name" value="PEPTIDASE_A1"/>
    <property type="match status" value="1"/>
</dbReference>
<organism evidence="8 9">
    <name type="scientific">Yarrowia lipolytica</name>
    <name type="common">Candida lipolytica</name>
    <dbReference type="NCBI Taxonomy" id="4952"/>
    <lineage>
        <taxon>Eukaryota</taxon>
        <taxon>Fungi</taxon>
        <taxon>Dikarya</taxon>
        <taxon>Ascomycota</taxon>
        <taxon>Saccharomycotina</taxon>
        <taxon>Dipodascomycetes</taxon>
        <taxon>Dipodascales</taxon>
        <taxon>Dipodascales incertae sedis</taxon>
        <taxon>Yarrowia</taxon>
    </lineage>
</organism>